<dbReference type="InterPro" id="IPR002931">
    <property type="entry name" value="Transglutaminase-like"/>
</dbReference>
<dbReference type="EMBL" id="JAETWB010000017">
    <property type="protein sequence ID" value="MBL6080749.1"/>
    <property type="molecule type" value="Genomic_DNA"/>
</dbReference>
<comment type="caution">
    <text evidence="2">The sequence shown here is derived from an EMBL/GenBank/DDBJ whole genome shotgun (WGS) entry which is preliminary data.</text>
</comment>
<dbReference type="InterPro" id="IPR013589">
    <property type="entry name" value="Bac_transglu_N"/>
</dbReference>
<organism evidence="2 3">
    <name type="scientific">Belnapia arida</name>
    <dbReference type="NCBI Taxonomy" id="2804533"/>
    <lineage>
        <taxon>Bacteria</taxon>
        <taxon>Pseudomonadati</taxon>
        <taxon>Pseudomonadota</taxon>
        <taxon>Alphaproteobacteria</taxon>
        <taxon>Acetobacterales</taxon>
        <taxon>Roseomonadaceae</taxon>
        <taxon>Belnapia</taxon>
    </lineage>
</organism>
<dbReference type="InterPro" id="IPR038765">
    <property type="entry name" value="Papain-like_cys_pep_sf"/>
</dbReference>
<feature type="domain" description="Transglutaminase-like" evidence="1">
    <location>
        <begin position="175"/>
        <end position="246"/>
    </location>
</feature>
<name>A0ABS1U7W2_9PROT</name>
<evidence type="ECO:0000313" key="3">
    <source>
        <dbReference type="Proteomes" id="UP000660885"/>
    </source>
</evidence>
<evidence type="ECO:0000313" key="2">
    <source>
        <dbReference type="EMBL" id="MBL6080749.1"/>
    </source>
</evidence>
<dbReference type="Pfam" id="PF01841">
    <property type="entry name" value="Transglut_core"/>
    <property type="match status" value="1"/>
</dbReference>
<sequence>MIYRVRHSTRYAYGSTVELAVHLLHLRPRALPGQRVISAEVTATPAPSRRREALDHFGNHVTWLFLDQPHACFEVVGEAVVEVGFPVPPAATATLAWEAVARLARAGGPAGWQAAEFTFDSPMVAVEPAALAYAAPSFPAGRPVLEGLLELTARIRGDFTYRPGATSLATPVAEVLARREGVCQDFSHVMIGALRALGLPARYVSGYIRTRPPPGQPRRRGADQSHAWVGCWLGPQHGWVDLDPTNGTVVREEHLVVGWGRDYADVSPVSGVVLGGGAHSLGIAVDLEPIAVEAAG</sequence>
<keyword evidence="3" id="KW-1185">Reference proteome</keyword>
<evidence type="ECO:0000259" key="1">
    <source>
        <dbReference type="SMART" id="SM00460"/>
    </source>
</evidence>
<accession>A0ABS1U7W2</accession>
<dbReference type="SUPFAM" id="SSF54001">
    <property type="entry name" value="Cysteine proteinases"/>
    <property type="match status" value="1"/>
</dbReference>
<proteinExistence type="predicted"/>
<dbReference type="PANTHER" id="PTHR33490:SF7">
    <property type="entry name" value="BLR2979 PROTEIN"/>
    <property type="match status" value="1"/>
</dbReference>
<reference evidence="2 3" key="1">
    <citation type="submission" date="2021-01" db="EMBL/GenBank/DDBJ databases">
        <title>Belnapia mucosa sp. nov. and Belnapia arida sp. nov., isolated from the Tabernas Desert (Almeria, Spain).</title>
        <authorList>
            <person name="Molina-Menor E."/>
            <person name="Vidal-Verdu A."/>
            <person name="Calonge A."/>
            <person name="Satari L."/>
            <person name="Pereto J."/>
            <person name="Porcar M."/>
        </authorList>
    </citation>
    <scope>NUCLEOTIDE SEQUENCE [LARGE SCALE GENOMIC DNA]</scope>
    <source>
        <strain evidence="2 3">T18</strain>
    </source>
</reference>
<dbReference type="Gene3D" id="3.10.620.30">
    <property type="match status" value="1"/>
</dbReference>
<dbReference type="PANTHER" id="PTHR33490">
    <property type="entry name" value="BLR5614 PROTEIN-RELATED"/>
    <property type="match status" value="1"/>
</dbReference>
<dbReference type="SMART" id="SM00460">
    <property type="entry name" value="TGc"/>
    <property type="match status" value="1"/>
</dbReference>
<dbReference type="Pfam" id="PF08379">
    <property type="entry name" value="Bact_transglu_N"/>
    <property type="match status" value="1"/>
</dbReference>
<protein>
    <submittedName>
        <fullName evidence="2">Transglutaminase family protein</fullName>
    </submittedName>
</protein>
<dbReference type="Proteomes" id="UP000660885">
    <property type="component" value="Unassembled WGS sequence"/>
</dbReference>
<dbReference type="RefSeq" id="WP_202833982.1">
    <property type="nucleotide sequence ID" value="NZ_JAETWB010000017.1"/>
</dbReference>
<gene>
    <name evidence="2" type="ORF">JMJ56_22290</name>
</gene>